<comment type="caution">
    <text evidence="10">The sequence shown here is derived from an EMBL/GenBank/DDBJ whole genome shotgun (WGS) entry which is preliminary data.</text>
</comment>
<feature type="domain" description="Helicase ATP-binding" evidence="8">
    <location>
        <begin position="281"/>
        <end position="442"/>
    </location>
</feature>
<evidence type="ECO:0000256" key="1">
    <source>
        <dbReference type="ARBA" id="ARBA00022741"/>
    </source>
</evidence>
<keyword evidence="7" id="KW-0234">DNA repair</keyword>
<dbReference type="Pfam" id="PF00270">
    <property type="entry name" value="DEAD"/>
    <property type="match status" value="1"/>
</dbReference>
<dbReference type="NCBIfam" id="NF008168">
    <property type="entry name" value="PRK10917.2-2"/>
    <property type="match status" value="1"/>
</dbReference>
<dbReference type="InterPro" id="IPR011545">
    <property type="entry name" value="DEAD/DEAH_box_helicase_dom"/>
</dbReference>
<dbReference type="SUPFAM" id="SSF50249">
    <property type="entry name" value="Nucleic acid-binding proteins"/>
    <property type="match status" value="1"/>
</dbReference>
<dbReference type="InterPro" id="IPR001650">
    <property type="entry name" value="Helicase_C-like"/>
</dbReference>
<dbReference type="InterPro" id="IPR014001">
    <property type="entry name" value="Helicase_ATP-bd"/>
</dbReference>
<organism evidence="10 11">
    <name type="scientific">Phaeospirillum tilakii</name>
    <dbReference type="NCBI Taxonomy" id="741673"/>
    <lineage>
        <taxon>Bacteria</taxon>
        <taxon>Pseudomonadati</taxon>
        <taxon>Pseudomonadota</taxon>
        <taxon>Alphaproteobacteria</taxon>
        <taxon>Rhodospirillales</taxon>
        <taxon>Rhodospirillaceae</taxon>
        <taxon>Phaeospirillum</taxon>
    </lineage>
</organism>
<dbReference type="RefSeq" id="WP_377315911.1">
    <property type="nucleotide sequence ID" value="NZ_JBHUIY010000015.1"/>
</dbReference>
<keyword evidence="1" id="KW-0547">Nucleotide-binding</keyword>
<dbReference type="SUPFAM" id="SSF52540">
    <property type="entry name" value="P-loop containing nucleoside triphosphate hydrolases"/>
    <property type="match status" value="2"/>
</dbReference>
<evidence type="ECO:0000256" key="4">
    <source>
        <dbReference type="ARBA" id="ARBA00022806"/>
    </source>
</evidence>
<dbReference type="Gene3D" id="3.40.50.300">
    <property type="entry name" value="P-loop containing nucleotide triphosphate hydrolases"/>
    <property type="match status" value="2"/>
</dbReference>
<dbReference type="GO" id="GO:0003678">
    <property type="term" value="F:DNA helicase activity"/>
    <property type="evidence" value="ECO:0007669"/>
    <property type="project" value="UniProtKB-EC"/>
</dbReference>
<evidence type="ECO:0000256" key="3">
    <source>
        <dbReference type="ARBA" id="ARBA00022801"/>
    </source>
</evidence>
<feature type="domain" description="Helicase C-terminal" evidence="9">
    <location>
        <begin position="461"/>
        <end position="620"/>
    </location>
</feature>
<dbReference type="EC" id="3.6.4.12" evidence="10"/>
<dbReference type="PANTHER" id="PTHR47964">
    <property type="entry name" value="ATP-DEPENDENT DNA HELICASE HOMOLOG RECG, CHLOROPLASTIC"/>
    <property type="match status" value="1"/>
</dbReference>
<name>A0ABW5CC89_9PROT</name>
<dbReference type="EMBL" id="JBHUIY010000015">
    <property type="protein sequence ID" value="MFD2234012.1"/>
    <property type="molecule type" value="Genomic_DNA"/>
</dbReference>
<proteinExistence type="predicted"/>
<evidence type="ECO:0000259" key="9">
    <source>
        <dbReference type="PROSITE" id="PS51194"/>
    </source>
</evidence>
<dbReference type="SMART" id="SM00487">
    <property type="entry name" value="DEXDc"/>
    <property type="match status" value="1"/>
</dbReference>
<keyword evidence="4 10" id="KW-0347">Helicase</keyword>
<keyword evidence="5" id="KW-0067">ATP-binding</keyword>
<evidence type="ECO:0000256" key="2">
    <source>
        <dbReference type="ARBA" id="ARBA00022763"/>
    </source>
</evidence>
<gene>
    <name evidence="10" type="primary">recG</name>
    <name evidence="10" type="ORF">ACFSNB_09355</name>
</gene>
<evidence type="ECO:0000256" key="6">
    <source>
        <dbReference type="ARBA" id="ARBA00023125"/>
    </source>
</evidence>
<evidence type="ECO:0000313" key="10">
    <source>
        <dbReference type="EMBL" id="MFD2234012.1"/>
    </source>
</evidence>
<dbReference type="Gene3D" id="2.40.50.140">
    <property type="entry name" value="Nucleic acid-binding proteins"/>
    <property type="match status" value="1"/>
</dbReference>
<evidence type="ECO:0000259" key="8">
    <source>
        <dbReference type="PROSITE" id="PS51192"/>
    </source>
</evidence>
<dbReference type="NCBIfam" id="NF008164">
    <property type="entry name" value="PRK10917.1-2"/>
    <property type="match status" value="1"/>
</dbReference>
<keyword evidence="3 10" id="KW-0378">Hydrolase</keyword>
<dbReference type="Proteomes" id="UP001597296">
    <property type="component" value="Unassembled WGS sequence"/>
</dbReference>
<reference evidence="11" key="1">
    <citation type="journal article" date="2019" name="Int. J. Syst. Evol. Microbiol.">
        <title>The Global Catalogue of Microorganisms (GCM) 10K type strain sequencing project: providing services to taxonomists for standard genome sequencing and annotation.</title>
        <authorList>
            <consortium name="The Broad Institute Genomics Platform"/>
            <consortium name="The Broad Institute Genome Sequencing Center for Infectious Disease"/>
            <person name="Wu L."/>
            <person name="Ma J."/>
        </authorList>
    </citation>
    <scope>NUCLEOTIDE SEQUENCE [LARGE SCALE GENOMIC DNA]</scope>
    <source>
        <strain evidence="11">KCTC 15012</strain>
    </source>
</reference>
<dbReference type="Pfam" id="PF00271">
    <property type="entry name" value="Helicase_C"/>
    <property type="match status" value="1"/>
</dbReference>
<dbReference type="CDD" id="cd04488">
    <property type="entry name" value="RecG_wedge_OBF"/>
    <property type="match status" value="1"/>
</dbReference>
<accession>A0ABW5CC89</accession>
<dbReference type="InterPro" id="IPR027417">
    <property type="entry name" value="P-loop_NTPase"/>
</dbReference>
<dbReference type="SMART" id="SM00490">
    <property type="entry name" value="HELICc"/>
    <property type="match status" value="1"/>
</dbReference>
<keyword evidence="11" id="KW-1185">Reference proteome</keyword>
<dbReference type="GO" id="GO:0016787">
    <property type="term" value="F:hydrolase activity"/>
    <property type="evidence" value="ECO:0007669"/>
    <property type="project" value="UniProtKB-KW"/>
</dbReference>
<dbReference type="PROSITE" id="PS51194">
    <property type="entry name" value="HELICASE_CTER"/>
    <property type="match status" value="1"/>
</dbReference>
<dbReference type="CDD" id="cd17992">
    <property type="entry name" value="DEXHc_RecG"/>
    <property type="match status" value="1"/>
</dbReference>
<dbReference type="InterPro" id="IPR047112">
    <property type="entry name" value="RecG/Mfd"/>
</dbReference>
<keyword evidence="2" id="KW-0227">DNA damage</keyword>
<sequence length="694" mass="75390">MRPESLFPLFVPVTALPGVGPRLAPLYQRLAGDKVVDLLWHRPSGLVDRRYCPTLAEAIPGRVATLTVRVEAHLPGDGGRRPYKVRVADDTGFAHLVYFHPREGWLRELLPEGAIRVVSGMVEGFYGEITLPHPDHVVPPERRAEVMTVEATYPLTAGLTLRPLTRAIRAALDRAPDLPEWLDPSWRDAQGWPGWREALRRLHAPTGPEELGPDNPARRRLAYDELLSGQLALALVRAHLRRRKGRALAAPSQALRAKVLAALPFSPTGAQIRALAEIDADLARPAPMLRLLQGDVGSGKTLVAFLALLTAIEAGSQGALMAPTEILARQHFASLEPLAATAGIRLGLLTGRDKGKVRAARLADLAEGAIDLLIGTHALFQEDVVFRDLGLAVIDEQHRFGVHQRLDLAAKGHAVDMLVMTATPIPRTLLLSAYGDMDYSRLDEKPPGRTPIDTRVVPLARLDEMVAAVGRALEAGARVYWVCPLVEESEQSDLAAAERRFADLAEVFGARVGLVHGKMRPTARDAVMGRFASGEITLLVATTVIEVGVDVPEATVMVVEHAERFGLAQLHQLRGRVGRGSGRSRCLLLYATPLGEIAKARLEILRASDDGFVIAEEDLRLRGGGEILGTRQSGLPEYRLADLASHGSLLEHARGEAEAVLERDPDLASPRGAALRVLLYLFERDAAIHTLKSG</sequence>
<evidence type="ECO:0000313" key="11">
    <source>
        <dbReference type="Proteomes" id="UP001597296"/>
    </source>
</evidence>
<dbReference type="Pfam" id="PF19833">
    <property type="entry name" value="RecG_dom3_C"/>
    <property type="match status" value="1"/>
</dbReference>
<protein>
    <submittedName>
        <fullName evidence="10">ATP-dependent DNA helicase RecG</fullName>
        <ecNumber evidence="10">3.6.4.12</ecNumber>
    </submittedName>
</protein>
<dbReference type="InterPro" id="IPR012340">
    <property type="entry name" value="NA-bd_OB-fold"/>
</dbReference>
<dbReference type="PANTHER" id="PTHR47964:SF1">
    <property type="entry name" value="ATP-DEPENDENT DNA HELICASE HOMOLOG RECG, CHLOROPLASTIC"/>
    <property type="match status" value="1"/>
</dbReference>
<keyword evidence="6" id="KW-0238">DNA-binding</keyword>
<evidence type="ECO:0000256" key="7">
    <source>
        <dbReference type="ARBA" id="ARBA00023204"/>
    </source>
</evidence>
<dbReference type="InterPro" id="IPR045562">
    <property type="entry name" value="RecG_dom3_C"/>
</dbReference>
<dbReference type="PROSITE" id="PS51192">
    <property type="entry name" value="HELICASE_ATP_BIND_1"/>
    <property type="match status" value="1"/>
</dbReference>
<evidence type="ECO:0000256" key="5">
    <source>
        <dbReference type="ARBA" id="ARBA00022840"/>
    </source>
</evidence>